<evidence type="ECO:0000313" key="7">
    <source>
        <dbReference type="Proteomes" id="UP000279911"/>
    </source>
</evidence>
<gene>
    <name evidence="5" type="primary">rpoY</name>
    <name evidence="6" type="ORF">EJA10_06935</name>
</gene>
<dbReference type="Gene3D" id="3.10.20.730">
    <property type="entry name" value="RNAP, epsilon subunit-like"/>
    <property type="match status" value="1"/>
</dbReference>
<comment type="catalytic activity">
    <reaction evidence="5">
        <text>RNA(n) + a ribonucleoside 5'-triphosphate = RNA(n+1) + diphosphate</text>
        <dbReference type="Rhea" id="RHEA:21248"/>
        <dbReference type="Rhea" id="RHEA-COMP:14527"/>
        <dbReference type="Rhea" id="RHEA-COMP:17342"/>
        <dbReference type="ChEBI" id="CHEBI:33019"/>
        <dbReference type="ChEBI" id="CHEBI:61557"/>
        <dbReference type="ChEBI" id="CHEBI:140395"/>
        <dbReference type="EC" id="2.7.7.6"/>
    </reaction>
</comment>
<dbReference type="GO" id="GO:0000428">
    <property type="term" value="C:DNA-directed RNA polymerase complex"/>
    <property type="evidence" value="ECO:0007669"/>
    <property type="project" value="UniProtKB-KW"/>
</dbReference>
<dbReference type="GO" id="GO:0003899">
    <property type="term" value="F:DNA-directed RNA polymerase activity"/>
    <property type="evidence" value="ECO:0007669"/>
    <property type="project" value="UniProtKB-UniRule"/>
</dbReference>
<keyword evidence="4 5" id="KW-0804">Transcription</keyword>
<dbReference type="GO" id="GO:0006351">
    <property type="term" value="P:DNA-templated transcription"/>
    <property type="evidence" value="ECO:0007669"/>
    <property type="project" value="UniProtKB-UniRule"/>
</dbReference>
<dbReference type="EC" id="2.7.7.6" evidence="5"/>
<keyword evidence="3 5" id="KW-0548">Nucleotidyltransferase</keyword>
<comment type="function">
    <text evidence="5">A non-essential component of RNA polymerase (RNAP).</text>
</comment>
<keyword evidence="1 5" id="KW-0240">DNA-directed RNA polymerase</keyword>
<dbReference type="GO" id="GO:0003677">
    <property type="term" value="F:DNA binding"/>
    <property type="evidence" value="ECO:0007669"/>
    <property type="project" value="UniProtKB-UniRule"/>
</dbReference>
<protein>
    <recommendedName>
        <fullName evidence="5">DNA-directed RNA polymerase subunit epsilon</fullName>
        <shortName evidence="5">RNAP epsilon subunit</shortName>
        <ecNumber evidence="5">2.7.7.6</ecNumber>
    </recommendedName>
    <alternativeName>
        <fullName evidence="5">RNA polymerase epsilon subunit</fullName>
    </alternativeName>
    <alternativeName>
        <fullName evidence="5">Transcriptase subunit epsilon</fullName>
    </alternativeName>
</protein>
<evidence type="ECO:0000256" key="5">
    <source>
        <dbReference type="HAMAP-Rule" id="MF_01553"/>
    </source>
</evidence>
<dbReference type="Pfam" id="PF07288">
    <property type="entry name" value="RpoY"/>
    <property type="match status" value="1"/>
</dbReference>
<comment type="similarity">
    <text evidence="5">Belongs to the RNA polymerase subunit epsilon family.</text>
</comment>
<evidence type="ECO:0000256" key="4">
    <source>
        <dbReference type="ARBA" id="ARBA00023163"/>
    </source>
</evidence>
<dbReference type="HAMAP" id="MF_01553">
    <property type="entry name" value="RNApol_bact_RpoY"/>
    <property type="match status" value="1"/>
</dbReference>
<dbReference type="AlphaFoldDB" id="A0A427TUP7"/>
<accession>A0A427TUP7</accession>
<dbReference type="NCBIfam" id="NF010188">
    <property type="entry name" value="PRK13667.1"/>
    <property type="match status" value="1"/>
</dbReference>
<name>A0A427TUP7_9BACI</name>
<keyword evidence="2 5" id="KW-0808">Transferase</keyword>
<evidence type="ECO:0000256" key="1">
    <source>
        <dbReference type="ARBA" id="ARBA00022478"/>
    </source>
</evidence>
<dbReference type="InterPro" id="IPR009907">
    <property type="entry name" value="RpoY"/>
</dbReference>
<evidence type="ECO:0000256" key="3">
    <source>
        <dbReference type="ARBA" id="ARBA00022695"/>
    </source>
</evidence>
<organism evidence="6 7">
    <name type="scientific">Mesobacillus subterraneus</name>
    <dbReference type="NCBI Taxonomy" id="285983"/>
    <lineage>
        <taxon>Bacteria</taxon>
        <taxon>Bacillati</taxon>
        <taxon>Bacillota</taxon>
        <taxon>Bacilli</taxon>
        <taxon>Bacillales</taxon>
        <taxon>Bacillaceae</taxon>
        <taxon>Mesobacillus</taxon>
    </lineage>
</organism>
<dbReference type="Proteomes" id="UP000279911">
    <property type="component" value="Unassembled WGS sequence"/>
</dbReference>
<evidence type="ECO:0000256" key="2">
    <source>
        <dbReference type="ARBA" id="ARBA00022679"/>
    </source>
</evidence>
<reference evidence="7" key="1">
    <citation type="submission" date="2018-12" db="EMBL/GenBank/DDBJ databases">
        <title>Bacillus chawlae sp. nov., Bacillus glennii sp. nov., and Bacillus saganii sp. nov. Isolated from the Vehicle Assembly Building at Kennedy Space Center where the Viking Spacecraft were Assembled.</title>
        <authorList>
            <person name="Seuylemezian A."/>
            <person name="Vaishampayan P."/>
        </authorList>
    </citation>
    <scope>NUCLEOTIDE SEQUENCE [LARGE SCALE GENOMIC DNA]</scope>
    <source>
        <strain evidence="7">DSM 13966</strain>
    </source>
</reference>
<comment type="caution">
    <text evidence="6">The sequence shown here is derived from an EMBL/GenBank/DDBJ whole genome shotgun (WGS) entry which is preliminary data.</text>
</comment>
<dbReference type="OrthoDB" id="2147503at2"/>
<sequence length="70" mass="8456">MIFKVYFQESNKQVPVREKTQTIYVEGDSERDVRTKIADRQYNIEYIEAVKGNYLEYEKQKEEFEVLEIG</sequence>
<dbReference type="RefSeq" id="WP_125479271.1">
    <property type="nucleotide sequence ID" value="NZ_RSFW01000009.1"/>
</dbReference>
<dbReference type="STRING" id="285983.UB32_11455"/>
<dbReference type="EMBL" id="RSFW01000009">
    <property type="protein sequence ID" value="RSD28184.1"/>
    <property type="molecule type" value="Genomic_DNA"/>
</dbReference>
<proteinExistence type="inferred from homology"/>
<evidence type="ECO:0000313" key="6">
    <source>
        <dbReference type="EMBL" id="RSD28184.1"/>
    </source>
</evidence>
<comment type="subunit">
    <text evidence="5">RNAP is composed of a core of 2 alpha, a beta and a beta' subunit. The core is associated with a delta subunit, and at least one of epsilon or omega. When a sigma factor is associated with the core the holoenzyme is formed, which can initiate transcription.</text>
</comment>